<organism evidence="9 10">
    <name type="scientific">Catenuloplanes niger</name>
    <dbReference type="NCBI Taxonomy" id="587534"/>
    <lineage>
        <taxon>Bacteria</taxon>
        <taxon>Bacillati</taxon>
        <taxon>Actinomycetota</taxon>
        <taxon>Actinomycetes</taxon>
        <taxon>Micromonosporales</taxon>
        <taxon>Micromonosporaceae</taxon>
        <taxon>Catenuloplanes</taxon>
    </lineage>
</organism>
<dbReference type="GO" id="GO:0003677">
    <property type="term" value="F:DNA binding"/>
    <property type="evidence" value="ECO:0007669"/>
    <property type="project" value="UniProtKB-KW"/>
</dbReference>
<dbReference type="RefSeq" id="WP_310410351.1">
    <property type="nucleotide sequence ID" value="NZ_JAVDYC010000001.1"/>
</dbReference>
<dbReference type="Gene3D" id="1.10.1740.10">
    <property type="match status" value="1"/>
</dbReference>
<evidence type="ECO:0000256" key="2">
    <source>
        <dbReference type="ARBA" id="ARBA00023015"/>
    </source>
</evidence>
<dbReference type="NCBIfam" id="TIGR02937">
    <property type="entry name" value="sigma70-ECF"/>
    <property type="match status" value="1"/>
</dbReference>
<dbReference type="SUPFAM" id="SSF88946">
    <property type="entry name" value="Sigma2 domain of RNA polymerase sigma factors"/>
    <property type="match status" value="1"/>
</dbReference>
<dbReference type="GO" id="GO:0016987">
    <property type="term" value="F:sigma factor activity"/>
    <property type="evidence" value="ECO:0007669"/>
    <property type="project" value="UniProtKB-KW"/>
</dbReference>
<dbReference type="GO" id="GO:0006352">
    <property type="term" value="P:DNA-templated transcription initiation"/>
    <property type="evidence" value="ECO:0007669"/>
    <property type="project" value="InterPro"/>
</dbReference>
<sequence length="212" mass="23809">MTSVPGNYALAAPAVAPSAPPQPSSSESGARRLLRTGRARAARQEQEDEYVEFAQAMAERLRRTAFLMCRDWHLAQDLTQITLTKMYVSWNRIHGTVNVEAYSHKVLMNALFDHRRKGGREFVGIATGDQLDSPVPEAGPELRMTLLEALGTLPERDRAIVVLRYWEDHSVETVAEVMGVSTTVVKSQSKRCLQRLRRLLGDHRALLLEETD</sequence>
<evidence type="ECO:0000256" key="5">
    <source>
        <dbReference type="ARBA" id="ARBA00023163"/>
    </source>
</evidence>
<feature type="domain" description="RNA polymerase sigma-70 region 2" evidence="7">
    <location>
        <begin position="56"/>
        <end position="120"/>
    </location>
</feature>
<proteinExistence type="inferred from homology"/>
<dbReference type="EMBL" id="JAVDYC010000001">
    <property type="protein sequence ID" value="MDR7321380.1"/>
    <property type="molecule type" value="Genomic_DNA"/>
</dbReference>
<evidence type="ECO:0000313" key="9">
    <source>
        <dbReference type="EMBL" id="MDR7321380.1"/>
    </source>
</evidence>
<evidence type="ECO:0000259" key="8">
    <source>
        <dbReference type="Pfam" id="PF04545"/>
    </source>
</evidence>
<dbReference type="InterPro" id="IPR039425">
    <property type="entry name" value="RNA_pol_sigma-70-like"/>
</dbReference>
<dbReference type="Gene3D" id="1.10.10.10">
    <property type="entry name" value="Winged helix-like DNA-binding domain superfamily/Winged helix DNA-binding domain"/>
    <property type="match status" value="1"/>
</dbReference>
<keyword evidence="3" id="KW-0731">Sigma factor</keyword>
<dbReference type="Pfam" id="PF04542">
    <property type="entry name" value="Sigma70_r2"/>
    <property type="match status" value="1"/>
</dbReference>
<reference evidence="9 10" key="1">
    <citation type="submission" date="2023-07" db="EMBL/GenBank/DDBJ databases">
        <title>Sequencing the genomes of 1000 actinobacteria strains.</title>
        <authorList>
            <person name="Klenk H.-P."/>
        </authorList>
    </citation>
    <scope>NUCLEOTIDE SEQUENCE [LARGE SCALE GENOMIC DNA]</scope>
    <source>
        <strain evidence="9 10">DSM 44711</strain>
    </source>
</reference>
<dbReference type="SUPFAM" id="SSF88659">
    <property type="entry name" value="Sigma3 and sigma4 domains of RNA polymerase sigma factors"/>
    <property type="match status" value="1"/>
</dbReference>
<comment type="caution">
    <text evidence="9">The sequence shown here is derived from an EMBL/GenBank/DDBJ whole genome shotgun (WGS) entry which is preliminary data.</text>
</comment>
<keyword evidence="5" id="KW-0804">Transcription</keyword>
<keyword evidence="10" id="KW-1185">Reference proteome</keyword>
<dbReference type="InterPro" id="IPR014284">
    <property type="entry name" value="RNA_pol_sigma-70_dom"/>
</dbReference>
<protein>
    <submittedName>
        <fullName evidence="9">RNA polymerase sigma-70 factor (Sigma-E family)</fullName>
    </submittedName>
</protein>
<keyword evidence="4" id="KW-0238">DNA-binding</keyword>
<accession>A0AAE3ZMK4</accession>
<dbReference type="InterPro" id="IPR036388">
    <property type="entry name" value="WH-like_DNA-bd_sf"/>
</dbReference>
<keyword evidence="2" id="KW-0805">Transcription regulation</keyword>
<name>A0AAE3ZMK4_9ACTN</name>
<dbReference type="CDD" id="cd06171">
    <property type="entry name" value="Sigma70_r4"/>
    <property type="match status" value="1"/>
</dbReference>
<evidence type="ECO:0000256" key="1">
    <source>
        <dbReference type="ARBA" id="ARBA00010641"/>
    </source>
</evidence>
<evidence type="ECO:0000256" key="4">
    <source>
        <dbReference type="ARBA" id="ARBA00023125"/>
    </source>
</evidence>
<dbReference type="Proteomes" id="UP001183629">
    <property type="component" value="Unassembled WGS sequence"/>
</dbReference>
<comment type="similarity">
    <text evidence="1">Belongs to the sigma-70 factor family. ECF subfamily.</text>
</comment>
<evidence type="ECO:0000259" key="7">
    <source>
        <dbReference type="Pfam" id="PF04542"/>
    </source>
</evidence>
<gene>
    <name evidence="9" type="ORF">J2S44_001630</name>
</gene>
<dbReference type="PANTHER" id="PTHR43133:SF50">
    <property type="entry name" value="ECF RNA POLYMERASE SIGMA FACTOR SIGM"/>
    <property type="match status" value="1"/>
</dbReference>
<dbReference type="InterPro" id="IPR007627">
    <property type="entry name" value="RNA_pol_sigma70_r2"/>
</dbReference>
<evidence type="ECO:0000256" key="3">
    <source>
        <dbReference type="ARBA" id="ARBA00023082"/>
    </source>
</evidence>
<feature type="domain" description="RNA polymerase sigma-70 region 4" evidence="8">
    <location>
        <begin position="149"/>
        <end position="197"/>
    </location>
</feature>
<dbReference type="InterPro" id="IPR007630">
    <property type="entry name" value="RNA_pol_sigma70_r4"/>
</dbReference>
<evidence type="ECO:0000256" key="6">
    <source>
        <dbReference type="SAM" id="MobiDB-lite"/>
    </source>
</evidence>
<dbReference type="Pfam" id="PF04545">
    <property type="entry name" value="Sigma70_r4"/>
    <property type="match status" value="1"/>
</dbReference>
<evidence type="ECO:0000313" key="10">
    <source>
        <dbReference type="Proteomes" id="UP001183629"/>
    </source>
</evidence>
<dbReference type="AlphaFoldDB" id="A0AAE3ZMK4"/>
<dbReference type="InterPro" id="IPR013324">
    <property type="entry name" value="RNA_pol_sigma_r3/r4-like"/>
</dbReference>
<feature type="region of interest" description="Disordered" evidence="6">
    <location>
        <begin position="12"/>
        <end position="32"/>
    </location>
</feature>
<dbReference type="PANTHER" id="PTHR43133">
    <property type="entry name" value="RNA POLYMERASE ECF-TYPE SIGMA FACTO"/>
    <property type="match status" value="1"/>
</dbReference>
<dbReference type="InterPro" id="IPR013325">
    <property type="entry name" value="RNA_pol_sigma_r2"/>
</dbReference>